<dbReference type="Gene3D" id="2.130.10.130">
    <property type="entry name" value="Integrin alpha, N-terminal"/>
    <property type="match status" value="2"/>
</dbReference>
<protein>
    <recommendedName>
        <fullName evidence="4">Phosphatidylinositol-glycan-specific phospholipase D</fullName>
        <ecNumber evidence="3">3.1.4.50</ecNumber>
    </recommendedName>
    <alternativeName>
        <fullName evidence="10">Glycosyl-phosphatidylinositol-specific phospholipase D</fullName>
    </alternativeName>
</protein>
<keyword evidence="5" id="KW-0964">Secreted</keyword>
<feature type="repeat" description="FG-GAP" evidence="12">
    <location>
        <begin position="437"/>
        <end position="499"/>
    </location>
</feature>
<organism evidence="16 17">
    <name type="scientific">Absidia repens</name>
    <dbReference type="NCBI Taxonomy" id="90262"/>
    <lineage>
        <taxon>Eukaryota</taxon>
        <taxon>Fungi</taxon>
        <taxon>Fungi incertae sedis</taxon>
        <taxon>Mucoromycota</taxon>
        <taxon>Mucoromycotina</taxon>
        <taxon>Mucoromycetes</taxon>
        <taxon>Mucorales</taxon>
        <taxon>Cunninghamellaceae</taxon>
        <taxon>Absidia</taxon>
    </lineage>
</organism>
<dbReference type="PANTHER" id="PTHR23221">
    <property type="entry name" value="GLYCOSYLPHOSPHATIDYLINOSITOL PHOSPHOLIPASE D"/>
    <property type="match status" value="1"/>
</dbReference>
<proteinExistence type="inferred from homology"/>
<feature type="chain" id="PRO_5012755697" description="Phosphatidylinositol-glycan-specific phospholipase D" evidence="14">
    <location>
        <begin position="27"/>
        <end position="873"/>
    </location>
</feature>
<dbReference type="PANTHER" id="PTHR23221:SF7">
    <property type="entry name" value="PHOSPHATIDYLINOSITOL-GLYCAN-SPECIFIC PHOSPHOLIPASE D"/>
    <property type="match status" value="1"/>
</dbReference>
<evidence type="ECO:0000256" key="2">
    <source>
        <dbReference type="ARBA" id="ARBA00008652"/>
    </source>
</evidence>
<reference evidence="16 17" key="1">
    <citation type="submission" date="2016-07" db="EMBL/GenBank/DDBJ databases">
        <title>Pervasive Adenine N6-methylation of Active Genes in Fungi.</title>
        <authorList>
            <consortium name="DOE Joint Genome Institute"/>
            <person name="Mondo S.J."/>
            <person name="Dannebaum R.O."/>
            <person name="Kuo R.C."/>
            <person name="Labutti K."/>
            <person name="Haridas S."/>
            <person name="Kuo A."/>
            <person name="Salamov A."/>
            <person name="Ahrendt S.R."/>
            <person name="Lipzen A."/>
            <person name="Sullivan W."/>
            <person name="Andreopoulos W.B."/>
            <person name="Clum A."/>
            <person name="Lindquist E."/>
            <person name="Daum C."/>
            <person name="Ramamoorthy G.K."/>
            <person name="Gryganskyi A."/>
            <person name="Culley D."/>
            <person name="Magnuson J.K."/>
            <person name="James T.Y."/>
            <person name="O'Malley M.A."/>
            <person name="Stajich J.E."/>
            <person name="Spatafora J.W."/>
            <person name="Visel A."/>
            <person name="Grigoriev I.V."/>
        </authorList>
    </citation>
    <scope>NUCLEOTIDE SEQUENCE [LARGE SCALE GENOMIC DNA]</scope>
    <source>
        <strain evidence="16 17">NRRL 1336</strain>
    </source>
</reference>
<dbReference type="PRINTS" id="PR00718">
    <property type="entry name" value="PHPHLIPASED"/>
</dbReference>
<evidence type="ECO:0000256" key="1">
    <source>
        <dbReference type="ARBA" id="ARBA00004613"/>
    </source>
</evidence>
<dbReference type="SMART" id="SM00191">
    <property type="entry name" value="Int_alpha"/>
    <property type="match status" value="5"/>
</dbReference>
<evidence type="ECO:0000256" key="9">
    <source>
        <dbReference type="ARBA" id="ARBA00023180"/>
    </source>
</evidence>
<dbReference type="GO" id="GO:0031012">
    <property type="term" value="C:extracellular matrix"/>
    <property type="evidence" value="ECO:0007669"/>
    <property type="project" value="TreeGrafter"/>
</dbReference>
<dbReference type="InterPro" id="IPR029002">
    <property type="entry name" value="PLPC/GPLD1"/>
</dbReference>
<dbReference type="EC" id="3.1.4.50" evidence="3"/>
<evidence type="ECO:0000256" key="7">
    <source>
        <dbReference type="ARBA" id="ARBA00022737"/>
    </source>
</evidence>
<evidence type="ECO:0000256" key="12">
    <source>
        <dbReference type="PROSITE-ProRule" id="PRU00803"/>
    </source>
</evidence>
<sequence>MLKLLARFIPLLTLYLTLSFLTLSKACGIVVHNEVSYRSIDLFKPKSPLELKYKHLLTSFPGFMQAGSFFPDWGYQCLGYNQQSEDAHWAPFIKTAIRYVRETYPQPWTDTHVQGLVVFIFAIMSHDVADVKWHSLNGLDNYFVKVMAEMEFDGNYQKAHTVADTGAEFTLQHASRLGYLNETWEVPLQDLVNIYALYYGDDKRKQQQQRHQPMVPLKDHLHYCMVAAFAGVKLDLKFGKWMFNYYGAKSPFLVDQLNDYHKGGLQDLSASAANCYRDMIHSFENGTPDVLCSNYFDDTSFRSTNKSYSTRHGQQYNSNEEFLSHRHDLDQLLVKNGVIEQMDSKNGVLTLTRHKSATNQQEQQNHEYQQKAMIPQQQQPRQQNSAYNQQQIPFQRLISKRPEFVTPLLSKLTSSRQLQYHLDQCHSLKEPTLGKVDGIPTLSIPTSLAGFGHATVRGDFNGDGNMDLAISAPYHDAATDTTMAGAVFILDGAKPMWRQLNAWNESALVLAGQSSGGRFGWAMTVVDFNKDGVDDLVVATPFSNRDDDNGGGGTGHLDIFFGGPHGLQVMKPDITIKLTSYDDIEGFGSTLVAFDVDQDGYRDLLVGCPYCSTGALPQAGRLDMFLSKSTYGIKQGIITKADRTIYSSSPSRYEHFGSAIAFLESTEKENGGTLVIGAPGAVINGHPKVGKIYGFNAMSLPTPTSQWYMSGKSKFEQFGSVLEGWKNDYLVVSSPTEDTHTGVKKYWQGGSVRLYDWHALDRGKNEIPIHFGLVRKIKGRQVSGHFGASVTFFENKDAQVGLWIGEPLGHNEKGRLYRWVLGEEHLGCLEGDYTMARFGSRVINVESDVICITSQHDSHSARVAGAVRLYQYT</sequence>
<comment type="subcellular location">
    <subcellularLocation>
        <location evidence="1">Secreted</location>
    </subcellularLocation>
</comment>
<dbReference type="SUPFAM" id="SSF69318">
    <property type="entry name" value="Integrin alpha N-terminal domain"/>
    <property type="match status" value="1"/>
</dbReference>
<keyword evidence="6 14" id="KW-0732">Signal</keyword>
<dbReference type="Proteomes" id="UP000193560">
    <property type="component" value="Unassembled WGS sequence"/>
</dbReference>
<dbReference type="InterPro" id="IPR013517">
    <property type="entry name" value="FG-GAP"/>
</dbReference>
<comment type="similarity">
    <text evidence="2">Belongs to the GPLD1 family.</text>
</comment>
<dbReference type="STRING" id="90262.A0A1X2I4P7"/>
<keyword evidence="17" id="KW-1185">Reference proteome</keyword>
<feature type="domain" description="Phospholipase C/D" evidence="15">
    <location>
        <begin position="52"/>
        <end position="187"/>
    </location>
</feature>
<dbReference type="PROSITE" id="PS51470">
    <property type="entry name" value="FG_GAP"/>
    <property type="match status" value="1"/>
</dbReference>
<feature type="signal peptide" evidence="14">
    <location>
        <begin position="1"/>
        <end position="26"/>
    </location>
</feature>
<keyword evidence="7" id="KW-0677">Repeat</keyword>
<evidence type="ECO:0000256" key="13">
    <source>
        <dbReference type="SAM" id="MobiDB-lite"/>
    </source>
</evidence>
<dbReference type="GO" id="GO:0005615">
    <property type="term" value="C:extracellular space"/>
    <property type="evidence" value="ECO:0007669"/>
    <property type="project" value="TreeGrafter"/>
</dbReference>
<dbReference type="InterPro" id="IPR013519">
    <property type="entry name" value="Int_alpha_beta-p"/>
</dbReference>
<dbReference type="InterPro" id="IPR001028">
    <property type="entry name" value="Gprt_PLipase_D"/>
</dbReference>
<comment type="caution">
    <text evidence="16">The sequence shown here is derived from an EMBL/GenBank/DDBJ whole genome shotgun (WGS) entry which is preliminary data.</text>
</comment>
<dbReference type="AlphaFoldDB" id="A0A1X2I4P7"/>
<comment type="catalytic activity">
    <reaction evidence="11">
        <text>a 6-(alpha-D-glucosaminyl)-1-(1,2-diacyl-sn-glycero-3-phospho)-1D-myo-inositol + H2O = 6-(alpha-D-glucosaminyl)-1D-myo-inositol + a 1,2-diacyl-sn-glycero-3-phosphate + H(+)</text>
        <dbReference type="Rhea" id="RHEA:10832"/>
        <dbReference type="ChEBI" id="CHEBI:15377"/>
        <dbReference type="ChEBI" id="CHEBI:15378"/>
        <dbReference type="ChEBI" id="CHEBI:57997"/>
        <dbReference type="ChEBI" id="CHEBI:58608"/>
        <dbReference type="ChEBI" id="CHEBI:58700"/>
        <dbReference type="EC" id="3.1.4.50"/>
    </reaction>
</comment>
<feature type="region of interest" description="Disordered" evidence="13">
    <location>
        <begin position="356"/>
        <end position="386"/>
    </location>
</feature>
<evidence type="ECO:0000256" key="11">
    <source>
        <dbReference type="ARBA" id="ARBA00093237"/>
    </source>
</evidence>
<evidence type="ECO:0000256" key="10">
    <source>
        <dbReference type="ARBA" id="ARBA00029753"/>
    </source>
</evidence>
<name>A0A1X2I4P7_9FUNG</name>
<evidence type="ECO:0000313" key="17">
    <source>
        <dbReference type="Proteomes" id="UP000193560"/>
    </source>
</evidence>
<evidence type="ECO:0000256" key="4">
    <source>
        <dbReference type="ARBA" id="ARBA00015988"/>
    </source>
</evidence>
<evidence type="ECO:0000313" key="16">
    <source>
        <dbReference type="EMBL" id="ORZ09288.1"/>
    </source>
</evidence>
<evidence type="ECO:0000259" key="15">
    <source>
        <dbReference type="Pfam" id="PF00882"/>
    </source>
</evidence>
<evidence type="ECO:0000256" key="6">
    <source>
        <dbReference type="ARBA" id="ARBA00022729"/>
    </source>
</evidence>
<dbReference type="OrthoDB" id="5317514at2759"/>
<dbReference type="GO" id="GO:0004621">
    <property type="term" value="F:glycosylphosphatidylinositol phospholipase D activity"/>
    <property type="evidence" value="ECO:0007669"/>
    <property type="project" value="UniProtKB-EC"/>
</dbReference>
<evidence type="ECO:0000256" key="5">
    <source>
        <dbReference type="ARBA" id="ARBA00022525"/>
    </source>
</evidence>
<dbReference type="EMBL" id="MCGE01000028">
    <property type="protein sequence ID" value="ORZ09288.1"/>
    <property type="molecule type" value="Genomic_DNA"/>
</dbReference>
<dbReference type="InterPro" id="IPR028994">
    <property type="entry name" value="Integrin_alpha_N"/>
</dbReference>
<evidence type="ECO:0000256" key="3">
    <source>
        <dbReference type="ARBA" id="ARBA00012284"/>
    </source>
</evidence>
<dbReference type="Pfam" id="PF01839">
    <property type="entry name" value="FG-GAP"/>
    <property type="match status" value="2"/>
</dbReference>
<accession>A0A1X2I4P7</accession>
<keyword evidence="9" id="KW-0325">Glycoprotein</keyword>
<dbReference type="Pfam" id="PF00882">
    <property type="entry name" value="Zn_dep_PLPC"/>
    <property type="match status" value="1"/>
</dbReference>
<evidence type="ECO:0000256" key="14">
    <source>
        <dbReference type="SAM" id="SignalP"/>
    </source>
</evidence>
<keyword evidence="8" id="KW-0378">Hydrolase</keyword>
<gene>
    <name evidence="16" type="ORF">BCR42DRAFT_424118</name>
</gene>
<evidence type="ECO:0000256" key="8">
    <source>
        <dbReference type="ARBA" id="ARBA00022801"/>
    </source>
</evidence>
<feature type="compositionally biased region" description="Low complexity" evidence="13">
    <location>
        <begin position="370"/>
        <end position="386"/>
    </location>
</feature>